<reference evidence="8" key="1">
    <citation type="journal article" date="2019" name="Int. J. Syst. Evol. Microbiol.">
        <title>The Global Catalogue of Microorganisms (GCM) 10K type strain sequencing project: providing services to taxonomists for standard genome sequencing and annotation.</title>
        <authorList>
            <consortium name="The Broad Institute Genomics Platform"/>
            <consortium name="The Broad Institute Genome Sequencing Center for Infectious Disease"/>
            <person name="Wu L."/>
            <person name="Ma J."/>
        </authorList>
    </citation>
    <scope>NUCLEOTIDE SEQUENCE [LARGE SCALE GENOMIC DNA]</scope>
    <source>
        <strain evidence="8">JCM 18063</strain>
    </source>
</reference>
<evidence type="ECO:0000256" key="4">
    <source>
        <dbReference type="SAM" id="MobiDB-lite"/>
    </source>
</evidence>
<dbReference type="SUPFAM" id="SSF50891">
    <property type="entry name" value="Cyclophilin-like"/>
    <property type="match status" value="2"/>
</dbReference>
<feature type="region of interest" description="Disordered" evidence="4">
    <location>
        <begin position="208"/>
        <end position="245"/>
    </location>
</feature>
<keyword evidence="2" id="KW-0378">Hydrolase</keyword>
<evidence type="ECO:0000313" key="8">
    <source>
        <dbReference type="Proteomes" id="UP001500956"/>
    </source>
</evidence>
<evidence type="ECO:0000259" key="6">
    <source>
        <dbReference type="SMART" id="SM00797"/>
    </source>
</evidence>
<dbReference type="PANTHER" id="PTHR43309">
    <property type="entry name" value="5-OXOPROLINASE SUBUNIT C"/>
    <property type="match status" value="1"/>
</dbReference>
<dbReference type="InterPro" id="IPR052708">
    <property type="entry name" value="PxpC"/>
</dbReference>
<sequence length="547" mass="56050">MTVRVLPVGDAALLVELDDGARAVALHADLGADPVPGVGEPVPGARTLLVPFRPGRIGAGDLERELRRRAAARRAAPDGSAARTVEVPVVYDGADLPEVAAHLGWSVGELVRRHAAATWTVAFLGFAPGFGYLTSDDPDLVVPRRATPRTRVPAGSVALAGPFGGVYPRDNPGGWQLVGRTDAVLWDVDRPEPALWAPGDTVRFVPADADQVGTPRPGRHAGLPTRPRSTDPEPADLGPADPAPAGHRLEVVAAGPQALVQDLGRTGAARWGVSGSGAADPRSHRAAQRAVGNPSGTAGIEALGAGLRLRARGRVVVATAGASTATVHPADGGAPREVPPSSPVLLTDGDELALGVPRRGLRTSVAVRGGVALPPVLGSLSTDLLAGLGPAPLAPGTVLPVGPAPGDAVGLHDGGAPDPHHLPAPGTTTELPVVPGPRDDWFTPEALAVLTAQEWEVTDAADRVGLRLRGAAPLTRTRDARDAELPSEACVTGALQVPPDGQPVLFGPDHPLTGGYPVVATVPTTHTWLLGQLPPGARLRFTVRPPR</sequence>
<evidence type="ECO:0000256" key="3">
    <source>
        <dbReference type="ARBA" id="ARBA00022840"/>
    </source>
</evidence>
<dbReference type="Pfam" id="PF02682">
    <property type="entry name" value="CT_C_D"/>
    <property type="match status" value="1"/>
</dbReference>
<proteinExistence type="predicted"/>
<evidence type="ECO:0000256" key="1">
    <source>
        <dbReference type="ARBA" id="ARBA00022741"/>
    </source>
</evidence>
<keyword evidence="3" id="KW-0067">ATP-binding</keyword>
<keyword evidence="8" id="KW-1185">Reference proteome</keyword>
<gene>
    <name evidence="7" type="ORF">GCM10023216_24390</name>
</gene>
<dbReference type="Proteomes" id="UP001500956">
    <property type="component" value="Unassembled WGS sequence"/>
</dbReference>
<dbReference type="SMART" id="SM00797">
    <property type="entry name" value="AHS2"/>
    <property type="match status" value="1"/>
</dbReference>
<organism evidence="7 8">
    <name type="scientific">Isoptericola chiayiensis</name>
    <dbReference type="NCBI Taxonomy" id="579446"/>
    <lineage>
        <taxon>Bacteria</taxon>
        <taxon>Bacillati</taxon>
        <taxon>Actinomycetota</taxon>
        <taxon>Actinomycetes</taxon>
        <taxon>Micrococcales</taxon>
        <taxon>Promicromonosporaceae</taxon>
        <taxon>Isoptericola</taxon>
    </lineage>
</organism>
<dbReference type="InterPro" id="IPR029000">
    <property type="entry name" value="Cyclophilin-like_dom_sf"/>
</dbReference>
<dbReference type="InterPro" id="IPR003833">
    <property type="entry name" value="CT_C_D"/>
</dbReference>
<feature type="compositionally biased region" description="Low complexity" evidence="4">
    <location>
        <begin position="235"/>
        <end position="245"/>
    </location>
</feature>
<feature type="domain" description="Carboxyltransferase" evidence="6">
    <location>
        <begin position="270"/>
        <end position="547"/>
    </location>
</feature>
<feature type="domain" description="Carboxyltransferase" evidence="5">
    <location>
        <begin position="3"/>
        <end position="196"/>
    </location>
</feature>
<dbReference type="EMBL" id="BAABID010000011">
    <property type="protein sequence ID" value="GAA4731464.1"/>
    <property type="molecule type" value="Genomic_DNA"/>
</dbReference>
<dbReference type="SUPFAM" id="SSF160467">
    <property type="entry name" value="PH0987 N-terminal domain-like"/>
    <property type="match status" value="1"/>
</dbReference>
<evidence type="ECO:0000259" key="5">
    <source>
        <dbReference type="SMART" id="SM00796"/>
    </source>
</evidence>
<dbReference type="InterPro" id="IPR003778">
    <property type="entry name" value="CT_A_B"/>
</dbReference>
<keyword evidence="1" id="KW-0547">Nucleotide-binding</keyword>
<comment type="caution">
    <text evidence="7">The sequence shown here is derived from an EMBL/GenBank/DDBJ whole genome shotgun (WGS) entry which is preliminary data.</text>
</comment>
<dbReference type="PANTHER" id="PTHR43309:SF3">
    <property type="entry name" value="5-OXOPROLINASE SUBUNIT C"/>
    <property type="match status" value="1"/>
</dbReference>
<name>A0ABP8YL20_9MICO</name>
<dbReference type="Pfam" id="PF02626">
    <property type="entry name" value="CT_A_B"/>
    <property type="match status" value="1"/>
</dbReference>
<evidence type="ECO:0000313" key="7">
    <source>
        <dbReference type="EMBL" id="GAA4731464.1"/>
    </source>
</evidence>
<dbReference type="Gene3D" id="3.30.1360.40">
    <property type="match status" value="1"/>
</dbReference>
<protein>
    <submittedName>
        <fullName evidence="7">Urea amidolyase family protein</fullName>
    </submittedName>
</protein>
<accession>A0ABP8YL20</accession>
<dbReference type="SMART" id="SM00796">
    <property type="entry name" value="AHS1"/>
    <property type="match status" value="1"/>
</dbReference>
<dbReference type="RefSeq" id="WP_172153732.1">
    <property type="nucleotide sequence ID" value="NZ_BAABID010000011.1"/>
</dbReference>
<evidence type="ECO:0000256" key="2">
    <source>
        <dbReference type="ARBA" id="ARBA00022801"/>
    </source>
</evidence>
<dbReference type="Gene3D" id="2.40.100.10">
    <property type="entry name" value="Cyclophilin-like"/>
    <property type="match status" value="2"/>
</dbReference>